<dbReference type="EMBL" id="AP025739">
    <property type="protein sequence ID" value="BDI31584.1"/>
    <property type="molecule type" value="Genomic_DNA"/>
</dbReference>
<sequence length="64" mass="6791">MLATPSGLERSGRLARLHRLILDKLGIADQINWERASIDASLVPAKHGGSKTGKNPTDRGKAGS</sequence>
<dbReference type="RefSeq" id="WP_119325191.1">
    <property type="nucleotide sequence ID" value="NZ_AP025739.1"/>
</dbReference>
<reference evidence="1 2" key="1">
    <citation type="journal article" date="2019" name="Int. J. Syst. Evol. Microbiol.">
        <title>Capsulimonas corticalis gen. nov., sp. nov., an aerobic capsulated bacterium, of a novel bacterial order, Capsulimonadales ord. nov., of the class Armatimonadia of the phylum Armatimonadetes.</title>
        <authorList>
            <person name="Li J."/>
            <person name="Kudo C."/>
            <person name="Tonouchi A."/>
        </authorList>
    </citation>
    <scope>NUCLEOTIDE SEQUENCE [LARGE SCALE GENOMIC DNA]</scope>
    <source>
        <strain evidence="1 2">AX-7</strain>
    </source>
</reference>
<name>A0A402D6V6_9BACT</name>
<dbReference type="Proteomes" id="UP000287394">
    <property type="component" value="Chromosome"/>
</dbReference>
<protein>
    <submittedName>
        <fullName evidence="1">Uncharacterized protein</fullName>
    </submittedName>
</protein>
<dbReference type="OrthoDB" id="5414036at2"/>
<dbReference type="KEGG" id="ccot:CCAX7_36350"/>
<accession>A0A402D6V6</accession>
<organism evidence="1 2">
    <name type="scientific">Capsulimonas corticalis</name>
    <dbReference type="NCBI Taxonomy" id="2219043"/>
    <lineage>
        <taxon>Bacteria</taxon>
        <taxon>Bacillati</taxon>
        <taxon>Armatimonadota</taxon>
        <taxon>Armatimonadia</taxon>
        <taxon>Capsulimonadales</taxon>
        <taxon>Capsulimonadaceae</taxon>
        <taxon>Capsulimonas</taxon>
    </lineage>
</organism>
<evidence type="ECO:0000313" key="2">
    <source>
        <dbReference type="Proteomes" id="UP000287394"/>
    </source>
</evidence>
<keyword evidence="2" id="KW-1185">Reference proteome</keyword>
<gene>
    <name evidence="1" type="ORF">CCAX7_36350</name>
</gene>
<dbReference type="AlphaFoldDB" id="A0A402D6V6"/>
<proteinExistence type="predicted"/>
<evidence type="ECO:0000313" key="1">
    <source>
        <dbReference type="EMBL" id="BDI31584.1"/>
    </source>
</evidence>